<gene>
    <name evidence="15" type="ORF">HPG69_015119</name>
</gene>
<feature type="domain" description="POU-specific" evidence="14">
    <location>
        <begin position="642"/>
        <end position="716"/>
    </location>
</feature>
<sequence length="804" mass="83816">MMPGLKREASVSKLQVPFWSQLSSGSQGLYRPLPPAVSLVLCLQVIVMSGHETIRVLEVGVDAQFPAEEEGKGLEGVATKGSQSRGPAKASEPAGEAGPDNPDSPAEATGKSLPGIPPSPAPAVATFSQAPSQPQASQTLTPLAVQAAPQVFTQENLATVLTGVVVPAGAVTQPLLIPISIAGQVAGQQGLAVWTIPTATVAALPGLTAASPTGAVFKPPLAGLQAAAVLNTALPAPVQAAPPVQASSPAQPRPPAQPQTLFQTQPLLQTTPAILPQPTAATATAPTPKPVDTPSQITVQPAGFAFSPGIVSRCPHPGLTRDGLNLGPRVELTLPTGEEGGGGPAPSIQLFSNMSAEVFSEAPSEAFSLQLPAHPSQTRADDLCQEGWANSPEPEPLDQPWRISAASLGGQTQILGSLTTTPVIANAIPSMPGISSQILTNAQGQASGHSKGRGMGAVEKLARGQDLGTALTLGVLPVSSQVIGTLPWVVNSASVAAPAPAQSLQVQAVTPQLLLNAQGQVIATLASSPLPPPVAVRKPSTPETPAKSEVQPIQPTPAVPQPAVVIASPAPAAKPSASAPIPITCSETPTVSQLVSSKWLLEKVVEKGRGIYLDVLTSLDAVLLNKLGDGSDEEPHTPSLDEDGINLEEIREFAKNFKIRRLSLGLTQTQVGQALTATEGPAYSQSAICRFEKLDITPKSAQKLKPVLEKWLNEAELRNQEGQQNLMEFVGGEPSKKRKRRTSFTPQAIEALNAYFEKNPLPTGQEITEIAKELNYDREVVRVWFCNRRQTLKNTSKLNVFQIP</sequence>
<keyword evidence="3 9" id="KW-0238">DNA-binding</keyword>
<evidence type="ECO:0000256" key="11">
    <source>
        <dbReference type="RuleBase" id="RU361194"/>
    </source>
</evidence>
<dbReference type="PRINTS" id="PR00028">
    <property type="entry name" value="POUDOMAIN"/>
</dbReference>
<evidence type="ECO:0000256" key="9">
    <source>
        <dbReference type="PROSITE-ProRule" id="PRU00108"/>
    </source>
</evidence>
<dbReference type="CDD" id="cd00086">
    <property type="entry name" value="homeodomain"/>
    <property type="match status" value="1"/>
</dbReference>
<dbReference type="PROSITE" id="PS50071">
    <property type="entry name" value="HOMEOBOX_2"/>
    <property type="match status" value="1"/>
</dbReference>
<comment type="function">
    <text evidence="7">Transcription factor that binds preferentially to a variant of the octamer motif (5'-ATGATAAT-3').</text>
</comment>
<feature type="region of interest" description="Disordered" evidence="12">
    <location>
        <begin position="320"/>
        <end position="347"/>
    </location>
</feature>
<feature type="DNA-binding region" description="Homeobox" evidence="9">
    <location>
        <begin position="737"/>
        <end position="796"/>
    </location>
</feature>
<dbReference type="InterPro" id="IPR001356">
    <property type="entry name" value="HD"/>
</dbReference>
<feature type="compositionally biased region" description="Low complexity" evidence="12">
    <location>
        <begin position="240"/>
        <end position="250"/>
    </location>
</feature>
<keyword evidence="2" id="KW-0805">Transcription regulation</keyword>
<feature type="region of interest" description="Disordered" evidence="12">
    <location>
        <begin position="240"/>
        <end position="259"/>
    </location>
</feature>
<dbReference type="Gene3D" id="1.10.260.40">
    <property type="entry name" value="lambda repressor-like DNA-binding domains"/>
    <property type="match status" value="1"/>
</dbReference>
<dbReference type="InterPro" id="IPR010982">
    <property type="entry name" value="Lambda_DNA-bd_dom_sf"/>
</dbReference>
<proteinExistence type="inferred from homology"/>
<dbReference type="Pfam" id="PF00046">
    <property type="entry name" value="Homeodomain"/>
    <property type="match status" value="1"/>
</dbReference>
<feature type="domain" description="Homeobox" evidence="13">
    <location>
        <begin position="735"/>
        <end position="795"/>
    </location>
</feature>
<keyword evidence="5 11" id="KW-0804">Transcription</keyword>
<dbReference type="SUPFAM" id="SSF47413">
    <property type="entry name" value="lambda repressor-like DNA-binding domains"/>
    <property type="match status" value="1"/>
</dbReference>
<dbReference type="SMART" id="SM00352">
    <property type="entry name" value="POU"/>
    <property type="match status" value="1"/>
</dbReference>
<dbReference type="PROSITE" id="PS51179">
    <property type="entry name" value="POU_3"/>
    <property type="match status" value="1"/>
</dbReference>
<keyword evidence="16" id="KW-1185">Reference proteome</keyword>
<dbReference type="PANTHER" id="PTHR11636:SF6">
    <property type="entry name" value="POU DOMAIN, CLASS 6, TRANSCRIPTION FACTOR 1"/>
    <property type="match status" value="1"/>
</dbReference>
<dbReference type="GO" id="GO:0000978">
    <property type="term" value="F:RNA polymerase II cis-regulatory region sequence-specific DNA binding"/>
    <property type="evidence" value="ECO:0007669"/>
    <property type="project" value="TreeGrafter"/>
</dbReference>
<dbReference type="InterPro" id="IPR013847">
    <property type="entry name" value="POU"/>
</dbReference>
<dbReference type="EMBL" id="JACDTQ010000370">
    <property type="protein sequence ID" value="KAF5928513.1"/>
    <property type="molecule type" value="Genomic_DNA"/>
</dbReference>
<keyword evidence="6 9" id="KW-0539">Nucleus</keyword>
<evidence type="ECO:0000256" key="12">
    <source>
        <dbReference type="SAM" id="MobiDB-lite"/>
    </source>
</evidence>
<evidence type="ECO:0000256" key="2">
    <source>
        <dbReference type="ARBA" id="ARBA00023015"/>
    </source>
</evidence>
<dbReference type="PROSITE" id="PS00465">
    <property type="entry name" value="POU_2"/>
    <property type="match status" value="1"/>
</dbReference>
<comment type="caution">
    <text evidence="15">The sequence shown here is derived from an EMBL/GenBank/DDBJ whole genome shotgun (WGS) entry which is preliminary data.</text>
</comment>
<evidence type="ECO:0000256" key="3">
    <source>
        <dbReference type="ARBA" id="ARBA00023125"/>
    </source>
</evidence>
<accession>A0A7J7FKB9</accession>
<keyword evidence="4 9" id="KW-0371">Homeobox</keyword>
<comment type="similarity">
    <text evidence="8">Belongs to the POU transcription factor family. Class-6 subfamily.</text>
</comment>
<dbReference type="AlphaFoldDB" id="A0A7J7FKB9"/>
<organism evidence="15 16">
    <name type="scientific">Diceros bicornis minor</name>
    <name type="common">South-central black rhinoceros</name>
    <dbReference type="NCBI Taxonomy" id="77932"/>
    <lineage>
        <taxon>Eukaryota</taxon>
        <taxon>Metazoa</taxon>
        <taxon>Chordata</taxon>
        <taxon>Craniata</taxon>
        <taxon>Vertebrata</taxon>
        <taxon>Euteleostomi</taxon>
        <taxon>Mammalia</taxon>
        <taxon>Eutheria</taxon>
        <taxon>Laurasiatheria</taxon>
        <taxon>Perissodactyla</taxon>
        <taxon>Rhinocerotidae</taxon>
        <taxon>Diceros</taxon>
    </lineage>
</organism>
<dbReference type="Proteomes" id="UP000551758">
    <property type="component" value="Unassembled WGS sequence"/>
</dbReference>
<dbReference type="PROSITE" id="PS00035">
    <property type="entry name" value="POU_1"/>
    <property type="match status" value="1"/>
</dbReference>
<dbReference type="FunFam" id="1.10.10.60:FF:000051">
    <property type="entry name" value="POU domain protein"/>
    <property type="match status" value="1"/>
</dbReference>
<name>A0A7J7FKB9_DICBM</name>
<evidence type="ECO:0000256" key="7">
    <source>
        <dbReference type="ARBA" id="ARBA00053673"/>
    </source>
</evidence>
<evidence type="ECO:0000256" key="8">
    <source>
        <dbReference type="ARBA" id="ARBA00061425"/>
    </source>
</evidence>
<comment type="subcellular location">
    <subcellularLocation>
        <location evidence="1 9 10">Nucleus</location>
    </subcellularLocation>
</comment>
<evidence type="ECO:0000259" key="14">
    <source>
        <dbReference type="PROSITE" id="PS51179"/>
    </source>
</evidence>
<dbReference type="InterPro" id="IPR009057">
    <property type="entry name" value="Homeodomain-like_sf"/>
</dbReference>
<dbReference type="SUPFAM" id="SSF46689">
    <property type="entry name" value="Homeodomain-like"/>
    <property type="match status" value="1"/>
</dbReference>
<evidence type="ECO:0000313" key="16">
    <source>
        <dbReference type="Proteomes" id="UP000551758"/>
    </source>
</evidence>
<dbReference type="InterPro" id="IPR050255">
    <property type="entry name" value="POU_domain_TF"/>
</dbReference>
<feature type="region of interest" description="Disordered" evidence="12">
    <location>
        <begin position="71"/>
        <end position="135"/>
    </location>
</feature>
<dbReference type="PANTHER" id="PTHR11636">
    <property type="entry name" value="POU DOMAIN"/>
    <property type="match status" value="1"/>
</dbReference>
<dbReference type="FunFam" id="1.10.260.40:FF:000013">
    <property type="entry name" value="POU domain protein"/>
    <property type="match status" value="1"/>
</dbReference>
<dbReference type="InterPro" id="IPR000327">
    <property type="entry name" value="POU_dom"/>
</dbReference>
<evidence type="ECO:0000259" key="13">
    <source>
        <dbReference type="PROSITE" id="PS50071"/>
    </source>
</evidence>
<dbReference type="GO" id="GO:0000981">
    <property type="term" value="F:DNA-binding transcription factor activity, RNA polymerase II-specific"/>
    <property type="evidence" value="ECO:0007669"/>
    <property type="project" value="TreeGrafter"/>
</dbReference>
<evidence type="ECO:0000256" key="4">
    <source>
        <dbReference type="ARBA" id="ARBA00023155"/>
    </source>
</evidence>
<evidence type="ECO:0000256" key="5">
    <source>
        <dbReference type="ARBA" id="ARBA00023163"/>
    </source>
</evidence>
<dbReference type="SMART" id="SM00389">
    <property type="entry name" value="HOX"/>
    <property type="match status" value="1"/>
</dbReference>
<feature type="region of interest" description="Disordered" evidence="12">
    <location>
        <begin position="533"/>
        <end position="555"/>
    </location>
</feature>
<evidence type="ECO:0000256" key="1">
    <source>
        <dbReference type="ARBA" id="ARBA00004123"/>
    </source>
</evidence>
<protein>
    <recommendedName>
        <fullName evidence="11">POU domain protein</fullName>
    </recommendedName>
</protein>
<evidence type="ECO:0000256" key="10">
    <source>
        <dbReference type="RuleBase" id="RU000682"/>
    </source>
</evidence>
<dbReference type="GO" id="GO:0005634">
    <property type="term" value="C:nucleus"/>
    <property type="evidence" value="ECO:0007669"/>
    <property type="project" value="UniProtKB-SubCell"/>
</dbReference>
<reference evidence="15 16" key="1">
    <citation type="journal article" date="2020" name="Mol. Biol. Evol.">
        <title>Interspecific Gene Flow and the Evolution of Specialization in Black and White Rhinoceros.</title>
        <authorList>
            <person name="Moodley Y."/>
            <person name="Westbury M.V."/>
            <person name="Russo I.M."/>
            <person name="Gopalakrishnan S."/>
            <person name="Rakotoarivelo A."/>
            <person name="Olsen R.A."/>
            <person name="Prost S."/>
            <person name="Tunstall T."/>
            <person name="Ryder O.A."/>
            <person name="Dalen L."/>
            <person name="Bruford M.W."/>
        </authorList>
    </citation>
    <scope>NUCLEOTIDE SEQUENCE [LARGE SCALE GENOMIC DNA]</scope>
    <source>
        <strain evidence="15">SBR-YM</strain>
        <tissue evidence="15">Skin</tissue>
    </source>
</reference>
<dbReference type="Pfam" id="PF00157">
    <property type="entry name" value="Pou"/>
    <property type="match status" value="1"/>
</dbReference>
<evidence type="ECO:0000256" key="6">
    <source>
        <dbReference type="ARBA" id="ARBA00023242"/>
    </source>
</evidence>
<evidence type="ECO:0000313" key="15">
    <source>
        <dbReference type="EMBL" id="KAF5928513.1"/>
    </source>
</evidence>
<dbReference type="Gene3D" id="1.10.10.60">
    <property type="entry name" value="Homeodomain-like"/>
    <property type="match status" value="1"/>
</dbReference>